<comment type="caution">
    <text evidence="2">The sequence shown here is derived from an EMBL/GenBank/DDBJ whole genome shotgun (WGS) entry which is preliminary data.</text>
</comment>
<dbReference type="Proteomes" id="UP000299102">
    <property type="component" value="Unassembled WGS sequence"/>
</dbReference>
<feature type="compositionally biased region" description="Polar residues" evidence="1">
    <location>
        <begin position="152"/>
        <end position="161"/>
    </location>
</feature>
<feature type="region of interest" description="Disordered" evidence="1">
    <location>
        <begin position="130"/>
        <end position="161"/>
    </location>
</feature>
<keyword evidence="3" id="KW-1185">Reference proteome</keyword>
<evidence type="ECO:0000313" key="3">
    <source>
        <dbReference type="Proteomes" id="UP000299102"/>
    </source>
</evidence>
<name>A0A4C1SK46_EUMVA</name>
<feature type="region of interest" description="Disordered" evidence="1">
    <location>
        <begin position="234"/>
        <end position="274"/>
    </location>
</feature>
<reference evidence="2 3" key="1">
    <citation type="journal article" date="2019" name="Commun. Biol.">
        <title>The bagworm genome reveals a unique fibroin gene that provides high tensile strength.</title>
        <authorList>
            <person name="Kono N."/>
            <person name="Nakamura H."/>
            <person name="Ohtoshi R."/>
            <person name="Tomita M."/>
            <person name="Numata K."/>
            <person name="Arakawa K."/>
        </authorList>
    </citation>
    <scope>NUCLEOTIDE SEQUENCE [LARGE SCALE GENOMIC DNA]</scope>
</reference>
<evidence type="ECO:0000256" key="1">
    <source>
        <dbReference type="SAM" id="MobiDB-lite"/>
    </source>
</evidence>
<dbReference type="AlphaFoldDB" id="A0A4C1SK46"/>
<dbReference type="EMBL" id="BGZK01003532">
    <property type="protein sequence ID" value="GBP02286.1"/>
    <property type="molecule type" value="Genomic_DNA"/>
</dbReference>
<protein>
    <recommendedName>
        <fullName evidence="4">Nucleic-acid-binding protein from transposon X-element</fullName>
    </recommendedName>
</protein>
<organism evidence="2 3">
    <name type="scientific">Eumeta variegata</name>
    <name type="common">Bagworm moth</name>
    <name type="synonym">Eumeta japonica</name>
    <dbReference type="NCBI Taxonomy" id="151549"/>
    <lineage>
        <taxon>Eukaryota</taxon>
        <taxon>Metazoa</taxon>
        <taxon>Ecdysozoa</taxon>
        <taxon>Arthropoda</taxon>
        <taxon>Hexapoda</taxon>
        <taxon>Insecta</taxon>
        <taxon>Pterygota</taxon>
        <taxon>Neoptera</taxon>
        <taxon>Endopterygota</taxon>
        <taxon>Lepidoptera</taxon>
        <taxon>Glossata</taxon>
        <taxon>Ditrysia</taxon>
        <taxon>Tineoidea</taxon>
        <taxon>Psychidae</taxon>
        <taxon>Oiketicinae</taxon>
        <taxon>Eumeta</taxon>
    </lineage>
</organism>
<proteinExistence type="predicted"/>
<accession>A0A4C1SK46</accession>
<evidence type="ECO:0008006" key="4">
    <source>
        <dbReference type="Google" id="ProtNLM"/>
    </source>
</evidence>
<gene>
    <name evidence="2" type="ORF">EVAR_85392_1</name>
</gene>
<dbReference type="OrthoDB" id="4506733at2759"/>
<sequence>MELTHAAPRSPARGVAPSVACASCPRARRRVCGLPHRAPRPRAPFYFVLPHDPARAAVVASHHLRCCGAFDIGRTLLRPPQWISQTSSVPNGRGHLDLLRGSRRSSRPPLTLSLLQPTRGGRRWRVKRQLPRRKTTEVTRLTSAPPPAPRGETTTYVRSGQGSVDRAAQKFVTSLNFIPTPLKRAEIRVVLRGVPKEIPVDEVKEDLVAQKPSGSVGAPNTEPIPNPRLVLVSGTEANDKAKPPSSKSGRMLPLRRQSGAARKRALPGQCTTASPTGTRPVTAIILRCVKCLGDHGTAQCTRNKDTDGPPACVLCKQKGHTANYLGCPRAPKTLHPRGRAARGLRAQSRRHSAMLERRLDRVTPRPPQRTLLHPLTIWSADVNNHRY</sequence>
<evidence type="ECO:0000313" key="2">
    <source>
        <dbReference type="EMBL" id="GBP02286.1"/>
    </source>
</evidence>